<dbReference type="GO" id="GO:0016787">
    <property type="term" value="F:hydrolase activity"/>
    <property type="evidence" value="ECO:0007669"/>
    <property type="project" value="InterPro"/>
</dbReference>
<comment type="caution">
    <text evidence="3">The sequence shown here is derived from an EMBL/GenBank/DDBJ whole genome shotgun (WGS) entry which is preliminary data.</text>
</comment>
<evidence type="ECO:0000313" key="3">
    <source>
        <dbReference type="EMBL" id="GLK71505.1"/>
    </source>
</evidence>
<proteinExistence type="inferred from homology"/>
<dbReference type="PANTHER" id="PTHR43569:SF1">
    <property type="entry name" value="BLL3371 PROTEIN"/>
    <property type="match status" value="1"/>
</dbReference>
<organism evidence="3 4">
    <name type="scientific">Ancylobacter dichloromethanicus</name>
    <dbReference type="NCBI Taxonomy" id="518825"/>
    <lineage>
        <taxon>Bacteria</taxon>
        <taxon>Pseudomonadati</taxon>
        <taxon>Pseudomonadota</taxon>
        <taxon>Alphaproteobacteria</taxon>
        <taxon>Hyphomicrobiales</taxon>
        <taxon>Xanthobacteraceae</taxon>
        <taxon>Ancylobacter</taxon>
    </lineage>
</organism>
<dbReference type="InterPro" id="IPR006680">
    <property type="entry name" value="Amidohydro-rel"/>
</dbReference>
<evidence type="ECO:0000259" key="2">
    <source>
        <dbReference type="Pfam" id="PF04909"/>
    </source>
</evidence>
<dbReference type="EMBL" id="BSFJ01000005">
    <property type="protein sequence ID" value="GLK71505.1"/>
    <property type="molecule type" value="Genomic_DNA"/>
</dbReference>
<dbReference type="Proteomes" id="UP001143370">
    <property type="component" value="Unassembled WGS sequence"/>
</dbReference>
<dbReference type="AlphaFoldDB" id="A0A9W6J615"/>
<reference evidence="3" key="1">
    <citation type="journal article" date="2014" name="Int. J. Syst. Evol. Microbiol.">
        <title>Complete genome sequence of Corynebacterium casei LMG S-19264T (=DSM 44701T), isolated from a smear-ripened cheese.</title>
        <authorList>
            <consortium name="US DOE Joint Genome Institute (JGI-PGF)"/>
            <person name="Walter F."/>
            <person name="Albersmeier A."/>
            <person name="Kalinowski J."/>
            <person name="Ruckert C."/>
        </authorList>
    </citation>
    <scope>NUCLEOTIDE SEQUENCE</scope>
    <source>
        <strain evidence="3">VKM B-2484</strain>
    </source>
</reference>
<dbReference type="Pfam" id="PF04909">
    <property type="entry name" value="Amidohydro_2"/>
    <property type="match status" value="1"/>
</dbReference>
<gene>
    <name evidence="3" type="ORF">GCM10017643_16200</name>
</gene>
<feature type="domain" description="Amidohydrolase-related" evidence="2">
    <location>
        <begin position="29"/>
        <end position="323"/>
    </location>
</feature>
<protein>
    <recommendedName>
        <fullName evidence="2">Amidohydrolase-related domain-containing protein</fullName>
    </recommendedName>
</protein>
<dbReference type="InterPro" id="IPR052350">
    <property type="entry name" value="Metallo-dep_Lactonases"/>
</dbReference>
<accession>A0A9W6J615</accession>
<dbReference type="RefSeq" id="WP_213372757.1">
    <property type="nucleotide sequence ID" value="NZ_BSFJ01000005.1"/>
</dbReference>
<dbReference type="InterPro" id="IPR032466">
    <property type="entry name" value="Metal_Hydrolase"/>
</dbReference>
<dbReference type="SUPFAM" id="SSF51556">
    <property type="entry name" value="Metallo-dependent hydrolases"/>
    <property type="match status" value="1"/>
</dbReference>
<keyword evidence="4" id="KW-1185">Reference proteome</keyword>
<evidence type="ECO:0000313" key="4">
    <source>
        <dbReference type="Proteomes" id="UP001143370"/>
    </source>
</evidence>
<sequence>MSAHSATGPDKAAKSTVFDHGAEDSLPIVDAHHHYWDLSLGKHPWLNGTPVAGHRYGDYRAICTTFLPEDYRRAAGRQNIVGNVYVEAEWDPTDPLGETRWVHAIAERHGTPHAMVAQAWLDRDDAASLLAAQAGFPLVRAVRHKPRGFARPEEWHPDHGLPGSMLCPRFRDGYARLADHGLHFELQTTYWHLPDAADLARAFPHIRMVINHTGVPGDRRPDTLTRWRAAMTAVAACPNVMVKISGLGVPGEAWTVAANEGVVRDTLALFGVERCMFASNYPVDGLFRSLDGIFADFKAMTRDMAPADRRRLFNDNARAVYRLHQPEEVHAQS</sequence>
<reference evidence="3" key="2">
    <citation type="submission" date="2023-01" db="EMBL/GenBank/DDBJ databases">
        <authorList>
            <person name="Sun Q."/>
            <person name="Evtushenko L."/>
        </authorList>
    </citation>
    <scope>NUCLEOTIDE SEQUENCE</scope>
    <source>
        <strain evidence="3">VKM B-2484</strain>
    </source>
</reference>
<comment type="similarity">
    <text evidence="1">Belongs to the metallo-dependent hydrolases superfamily.</text>
</comment>
<evidence type="ECO:0000256" key="1">
    <source>
        <dbReference type="ARBA" id="ARBA00038310"/>
    </source>
</evidence>
<dbReference type="Gene3D" id="3.20.20.140">
    <property type="entry name" value="Metal-dependent hydrolases"/>
    <property type="match status" value="1"/>
</dbReference>
<name>A0A9W6J615_9HYPH</name>
<dbReference type="PANTHER" id="PTHR43569">
    <property type="entry name" value="AMIDOHYDROLASE"/>
    <property type="match status" value="1"/>
</dbReference>